<accession>A0A0A0KAE6</accession>
<dbReference type="Proteomes" id="UP000029981">
    <property type="component" value="Chromosome 6"/>
</dbReference>
<evidence type="ECO:0000313" key="2">
    <source>
        <dbReference type="Proteomes" id="UP000029981"/>
    </source>
</evidence>
<reference evidence="1 2" key="3">
    <citation type="journal article" date="2010" name="BMC Genomics">
        <title>Transcriptome sequencing and comparative analysis of cucumber flowers with different sex types.</title>
        <authorList>
            <person name="Guo S."/>
            <person name="Zheng Y."/>
            <person name="Joung J.G."/>
            <person name="Liu S."/>
            <person name="Zhang Z."/>
            <person name="Crasta O.R."/>
            <person name="Sobral B.W."/>
            <person name="Xu Y."/>
            <person name="Huang S."/>
            <person name="Fei Z."/>
        </authorList>
    </citation>
    <scope>NUCLEOTIDE SEQUENCE [LARGE SCALE GENOMIC DNA]</scope>
    <source>
        <strain evidence="2">cv. 9930</strain>
    </source>
</reference>
<reference evidence="1 2" key="1">
    <citation type="journal article" date="2009" name="Nat. Genet.">
        <title>The genome of the cucumber, Cucumis sativus L.</title>
        <authorList>
            <person name="Huang S."/>
            <person name="Li R."/>
            <person name="Zhang Z."/>
            <person name="Li L."/>
            <person name="Gu X."/>
            <person name="Fan W."/>
            <person name="Lucas W.J."/>
            <person name="Wang X."/>
            <person name="Xie B."/>
            <person name="Ni P."/>
            <person name="Ren Y."/>
            <person name="Zhu H."/>
            <person name="Li J."/>
            <person name="Lin K."/>
            <person name="Jin W."/>
            <person name="Fei Z."/>
            <person name="Li G."/>
            <person name="Staub J."/>
            <person name="Kilian A."/>
            <person name="van der Vossen E.A."/>
            <person name="Wu Y."/>
            <person name="Guo J."/>
            <person name="He J."/>
            <person name="Jia Z."/>
            <person name="Ren Y."/>
            <person name="Tian G."/>
            <person name="Lu Y."/>
            <person name="Ruan J."/>
            <person name="Qian W."/>
            <person name="Wang M."/>
            <person name="Huang Q."/>
            <person name="Li B."/>
            <person name="Xuan Z."/>
            <person name="Cao J."/>
            <person name="Asan"/>
            <person name="Wu Z."/>
            <person name="Zhang J."/>
            <person name="Cai Q."/>
            <person name="Bai Y."/>
            <person name="Zhao B."/>
            <person name="Han Y."/>
            <person name="Li Y."/>
            <person name="Li X."/>
            <person name="Wang S."/>
            <person name="Shi Q."/>
            <person name="Liu S."/>
            <person name="Cho W.K."/>
            <person name="Kim J.Y."/>
            <person name="Xu Y."/>
            <person name="Heller-Uszynska K."/>
            <person name="Miao H."/>
            <person name="Cheng Z."/>
            <person name="Zhang S."/>
            <person name="Wu J."/>
            <person name="Yang Y."/>
            <person name="Kang H."/>
            <person name="Li M."/>
            <person name="Liang H."/>
            <person name="Ren X."/>
            <person name="Shi Z."/>
            <person name="Wen M."/>
            <person name="Jian M."/>
            <person name="Yang H."/>
            <person name="Zhang G."/>
            <person name="Yang Z."/>
            <person name="Chen R."/>
            <person name="Liu S."/>
            <person name="Li J."/>
            <person name="Ma L."/>
            <person name="Liu H."/>
            <person name="Zhou Y."/>
            <person name="Zhao J."/>
            <person name="Fang X."/>
            <person name="Li G."/>
            <person name="Fang L."/>
            <person name="Li Y."/>
            <person name="Liu D."/>
            <person name="Zheng H."/>
            <person name="Zhang Y."/>
            <person name="Qin N."/>
            <person name="Li Z."/>
            <person name="Yang G."/>
            <person name="Yang S."/>
            <person name="Bolund L."/>
            <person name="Kristiansen K."/>
            <person name="Zheng H."/>
            <person name="Li S."/>
            <person name="Zhang X."/>
            <person name="Yang H."/>
            <person name="Wang J."/>
            <person name="Sun R."/>
            <person name="Zhang B."/>
            <person name="Jiang S."/>
            <person name="Wang J."/>
            <person name="Du Y."/>
            <person name="Li S."/>
        </authorList>
    </citation>
    <scope>NUCLEOTIDE SEQUENCE [LARGE SCALE GENOMIC DNA]</scope>
    <source>
        <strain evidence="2">cv. 9930</strain>
    </source>
</reference>
<gene>
    <name evidence="1" type="ORF">Csa_6G093630</name>
</gene>
<dbReference type="EMBL" id="CM002927">
    <property type="protein sequence ID" value="KGN46443.1"/>
    <property type="molecule type" value="Genomic_DNA"/>
</dbReference>
<reference evidence="1 2" key="2">
    <citation type="journal article" date="2009" name="PLoS ONE">
        <title>An integrated genetic and cytogenetic map of the cucumber genome.</title>
        <authorList>
            <person name="Ren Y."/>
            <person name="Zhang Z."/>
            <person name="Liu J."/>
            <person name="Staub J.E."/>
            <person name="Han Y."/>
            <person name="Cheng Z."/>
            <person name="Li X."/>
            <person name="Lu J."/>
            <person name="Miao H."/>
            <person name="Kang H."/>
            <person name="Xie B."/>
            <person name="Gu X."/>
            <person name="Wang X."/>
            <person name="Du Y."/>
            <person name="Jin W."/>
            <person name="Huang S."/>
        </authorList>
    </citation>
    <scope>NUCLEOTIDE SEQUENCE [LARGE SCALE GENOMIC DNA]</scope>
    <source>
        <strain evidence="2">cv. 9930</strain>
    </source>
</reference>
<name>A0A0A0KAE6_CUCSA</name>
<keyword evidence="2" id="KW-1185">Reference proteome</keyword>
<dbReference type="AlphaFoldDB" id="A0A0A0KAE6"/>
<reference evidence="1 2" key="4">
    <citation type="journal article" date="2011" name="BMC Genomics">
        <title>RNA-Seq improves annotation of protein-coding genes in the cucumber genome.</title>
        <authorList>
            <person name="Li Z."/>
            <person name="Zhang Z."/>
            <person name="Yan P."/>
            <person name="Huang S."/>
            <person name="Fei Z."/>
            <person name="Lin K."/>
        </authorList>
    </citation>
    <scope>NUCLEOTIDE SEQUENCE [LARGE SCALE GENOMIC DNA]</scope>
    <source>
        <strain evidence="2">cv. 9930</strain>
    </source>
</reference>
<evidence type="ECO:0000313" key="1">
    <source>
        <dbReference type="EMBL" id="KGN46443.1"/>
    </source>
</evidence>
<protein>
    <submittedName>
        <fullName evidence="1">Uncharacterized protein</fullName>
    </submittedName>
</protein>
<sequence length="67" mass="7678">MKKTKIQRLVHNFQCVCLILQIQVGSFEEKSGLIARLNLTFISSILRKMFSVGLQLYSVFYFGNSSC</sequence>
<organism evidence="1 2">
    <name type="scientific">Cucumis sativus</name>
    <name type="common">Cucumber</name>
    <dbReference type="NCBI Taxonomy" id="3659"/>
    <lineage>
        <taxon>Eukaryota</taxon>
        <taxon>Viridiplantae</taxon>
        <taxon>Streptophyta</taxon>
        <taxon>Embryophyta</taxon>
        <taxon>Tracheophyta</taxon>
        <taxon>Spermatophyta</taxon>
        <taxon>Magnoliopsida</taxon>
        <taxon>eudicotyledons</taxon>
        <taxon>Gunneridae</taxon>
        <taxon>Pentapetalae</taxon>
        <taxon>rosids</taxon>
        <taxon>fabids</taxon>
        <taxon>Cucurbitales</taxon>
        <taxon>Cucurbitaceae</taxon>
        <taxon>Benincaseae</taxon>
        <taxon>Cucumis</taxon>
    </lineage>
</organism>
<proteinExistence type="predicted"/>
<dbReference type="Gramene" id="KGN46443">
    <property type="protein sequence ID" value="KGN46443"/>
    <property type="gene ID" value="Csa_6G093630"/>
</dbReference>